<sequence length="115" mass="13195">MCVQWCSNVLYSIQSLLRCSYIVRCGSLDMKAVNNNSYFARKYVAFAIVVSLISSLVVRSIFERLTRRASRLFLLILIRVSCSVPFRIPLSARIILAQQSHRVSYLMLKHSHVTP</sequence>
<dbReference type="EMBL" id="GFPF01001556">
    <property type="protein sequence ID" value="MAA12702.1"/>
    <property type="molecule type" value="Transcribed_RNA"/>
</dbReference>
<keyword evidence="1" id="KW-1133">Transmembrane helix</keyword>
<evidence type="ECO:0000256" key="1">
    <source>
        <dbReference type="SAM" id="Phobius"/>
    </source>
</evidence>
<organism evidence="2">
    <name type="scientific">Rhipicephalus zambeziensis</name>
    <dbReference type="NCBI Taxonomy" id="60191"/>
    <lineage>
        <taxon>Eukaryota</taxon>
        <taxon>Metazoa</taxon>
        <taxon>Ecdysozoa</taxon>
        <taxon>Arthropoda</taxon>
        <taxon>Chelicerata</taxon>
        <taxon>Arachnida</taxon>
        <taxon>Acari</taxon>
        <taxon>Parasitiformes</taxon>
        <taxon>Ixodida</taxon>
        <taxon>Ixodoidea</taxon>
        <taxon>Ixodidae</taxon>
        <taxon>Rhipicephalinae</taxon>
        <taxon>Rhipicephalus</taxon>
        <taxon>Rhipicephalus</taxon>
    </lineage>
</organism>
<reference evidence="2" key="1">
    <citation type="journal article" date="2017" name="Parasit. Vectors">
        <title>Sialotranscriptomics of Rhipicephalus zambeziensis reveals intricate expression profiles of secretory proteins and suggests tight temporal transcriptional regulation during blood-feeding.</title>
        <authorList>
            <person name="de Castro M.H."/>
            <person name="de Klerk D."/>
            <person name="Pienaar R."/>
            <person name="Rees D.J.G."/>
            <person name="Mans B.J."/>
        </authorList>
    </citation>
    <scope>NUCLEOTIDE SEQUENCE</scope>
    <source>
        <tissue evidence="2">Salivary glands</tissue>
    </source>
</reference>
<proteinExistence type="predicted"/>
<protein>
    <submittedName>
        <fullName evidence="2">Uncharacterized protein</fullName>
    </submittedName>
</protein>
<feature type="transmembrane region" description="Helical" evidence="1">
    <location>
        <begin position="74"/>
        <end position="96"/>
    </location>
</feature>
<name>A0A224YFY2_9ACAR</name>
<keyword evidence="1" id="KW-0812">Transmembrane</keyword>
<accession>A0A224YFY2</accession>
<evidence type="ECO:0000313" key="2">
    <source>
        <dbReference type="EMBL" id="MAA12702.1"/>
    </source>
</evidence>
<feature type="transmembrane region" description="Helical" evidence="1">
    <location>
        <begin position="43"/>
        <end position="62"/>
    </location>
</feature>
<dbReference type="AlphaFoldDB" id="A0A224YFY2"/>
<keyword evidence="1" id="KW-0472">Membrane</keyword>